<evidence type="ECO:0000313" key="17">
    <source>
        <dbReference type="Proteomes" id="UP001321520"/>
    </source>
</evidence>
<proteinExistence type="inferred from homology"/>
<dbReference type="EC" id="2.7.7.6" evidence="6 8"/>
<keyword evidence="2 6" id="KW-0808">Transferase</keyword>
<evidence type="ECO:0000259" key="10">
    <source>
        <dbReference type="Pfam" id="PF00562"/>
    </source>
</evidence>
<evidence type="ECO:0000313" key="16">
    <source>
        <dbReference type="EMBL" id="WKD49389.1"/>
    </source>
</evidence>
<accession>A0ABY9E8L9</accession>
<dbReference type="GO" id="GO:0000428">
    <property type="term" value="C:DNA-directed RNA polymerase complex"/>
    <property type="evidence" value="ECO:0007669"/>
    <property type="project" value="UniProtKB-KW"/>
</dbReference>
<feature type="domain" description="DNA-directed RNA polymerase beta subunit external 1" evidence="15">
    <location>
        <begin position="596"/>
        <end position="661"/>
    </location>
</feature>
<gene>
    <name evidence="6 16" type="primary">rpoB</name>
    <name evidence="16" type="ORF">M8T91_16015</name>
</gene>
<dbReference type="InterPro" id="IPR007121">
    <property type="entry name" value="RNA_pol_bsu_CS"/>
</dbReference>
<evidence type="ECO:0000256" key="2">
    <source>
        <dbReference type="ARBA" id="ARBA00022679"/>
    </source>
</evidence>
<comment type="subunit">
    <text evidence="6 8">The RNAP catalytic core consists of 2 alpha, 1 beta, 1 beta' and 1 omega subunit. When a sigma factor is associated with the core the holoenzyme is formed, which can initiate transcription.</text>
</comment>
<dbReference type="InterPro" id="IPR007641">
    <property type="entry name" value="RNA_pol_Rpb2_7"/>
</dbReference>
<evidence type="ECO:0000259" key="14">
    <source>
        <dbReference type="Pfam" id="PF04565"/>
    </source>
</evidence>
<reference evidence="16 17" key="1">
    <citation type="submission" date="2022-05" db="EMBL/GenBank/DDBJ databases">
        <title>Microbulbifer sp. nov., isolated from sponge.</title>
        <authorList>
            <person name="Gao L."/>
        </authorList>
    </citation>
    <scope>NUCLEOTIDE SEQUENCE [LARGE SCALE GENOMIC DNA]</scope>
    <source>
        <strain evidence="16 17">MI-G</strain>
    </source>
</reference>
<dbReference type="EMBL" id="CP098023">
    <property type="protein sequence ID" value="WKD49389.1"/>
    <property type="molecule type" value="Genomic_DNA"/>
</dbReference>
<dbReference type="NCBIfam" id="TIGR02013">
    <property type="entry name" value="rpoB"/>
    <property type="match status" value="1"/>
</dbReference>
<dbReference type="Pfam" id="PF04565">
    <property type="entry name" value="RNA_pol_Rpb2_3"/>
    <property type="match status" value="1"/>
</dbReference>
<evidence type="ECO:0000256" key="8">
    <source>
        <dbReference type="RuleBase" id="RU363031"/>
    </source>
</evidence>
<evidence type="ECO:0000256" key="6">
    <source>
        <dbReference type="HAMAP-Rule" id="MF_01321"/>
    </source>
</evidence>
<evidence type="ECO:0000256" key="4">
    <source>
        <dbReference type="ARBA" id="ARBA00023163"/>
    </source>
</evidence>
<dbReference type="CDD" id="cd00653">
    <property type="entry name" value="RNA_pol_B_RPB2"/>
    <property type="match status" value="1"/>
</dbReference>
<evidence type="ECO:0000256" key="3">
    <source>
        <dbReference type="ARBA" id="ARBA00022695"/>
    </source>
</evidence>
<dbReference type="Gene3D" id="3.90.1110.10">
    <property type="entry name" value="RNA polymerase Rpb2, domain 2"/>
    <property type="match status" value="1"/>
</dbReference>
<dbReference type="InterPro" id="IPR042107">
    <property type="entry name" value="DNA-dir_RNA_pol_bsu_ext_1_sf"/>
</dbReference>
<dbReference type="Pfam" id="PF00562">
    <property type="entry name" value="RNA_pol_Rpb2_6"/>
    <property type="match status" value="1"/>
</dbReference>
<evidence type="ECO:0000256" key="5">
    <source>
        <dbReference type="ARBA" id="ARBA00048552"/>
    </source>
</evidence>
<keyword evidence="1 6" id="KW-0240">DNA-directed RNA polymerase</keyword>
<evidence type="ECO:0000256" key="9">
    <source>
        <dbReference type="SAM" id="Coils"/>
    </source>
</evidence>
<evidence type="ECO:0000256" key="1">
    <source>
        <dbReference type="ARBA" id="ARBA00022478"/>
    </source>
</evidence>
<dbReference type="Pfam" id="PF04561">
    <property type="entry name" value="RNA_pol_Rpb2_2"/>
    <property type="match status" value="2"/>
</dbReference>
<dbReference type="InterPro" id="IPR010243">
    <property type="entry name" value="RNA_pol_bsu_bac"/>
</dbReference>
<dbReference type="InterPro" id="IPR019462">
    <property type="entry name" value="DNA-dir_RNA_pol_bsu_external_1"/>
</dbReference>
<dbReference type="InterPro" id="IPR014724">
    <property type="entry name" value="RNA_pol_RPB2_OB-fold"/>
</dbReference>
<evidence type="ECO:0000259" key="12">
    <source>
        <dbReference type="Pfam" id="PF04561"/>
    </source>
</evidence>
<dbReference type="GO" id="GO:0003899">
    <property type="term" value="F:DNA-directed RNA polymerase activity"/>
    <property type="evidence" value="ECO:0007669"/>
    <property type="project" value="UniProtKB-EC"/>
</dbReference>
<dbReference type="Pfam" id="PF04560">
    <property type="entry name" value="RNA_pol_Rpb2_7"/>
    <property type="match status" value="1"/>
</dbReference>
<feature type="domain" description="DNA-directed RNA polymerase subunit 2 hybrid-binding" evidence="10">
    <location>
        <begin position="722"/>
        <end position="1279"/>
    </location>
</feature>
<dbReference type="Gene3D" id="3.90.1100.10">
    <property type="match status" value="2"/>
</dbReference>
<feature type="coiled-coil region" evidence="9">
    <location>
        <begin position="1018"/>
        <end position="1048"/>
    </location>
</feature>
<protein>
    <recommendedName>
        <fullName evidence="6 8">DNA-directed RNA polymerase subunit beta</fullName>
        <shortName evidence="6">RNAP subunit beta</shortName>
        <ecNumber evidence="6 8">2.7.7.6</ecNumber>
    </recommendedName>
    <alternativeName>
        <fullName evidence="6">RNA polymerase subunit beta</fullName>
    </alternativeName>
    <alternativeName>
        <fullName evidence="6">Transcriptase subunit beta</fullName>
    </alternativeName>
</protein>
<feature type="domain" description="RNA polymerase Rpb2" evidence="12">
    <location>
        <begin position="156"/>
        <end position="226"/>
    </location>
</feature>
<dbReference type="SUPFAM" id="SSF64484">
    <property type="entry name" value="beta and beta-prime subunits of DNA dependent RNA-polymerase"/>
    <property type="match status" value="1"/>
</dbReference>
<dbReference type="Gene3D" id="2.40.270.10">
    <property type="entry name" value="DNA-directed RNA polymerase, subunit 2, domain 6"/>
    <property type="match status" value="1"/>
</dbReference>
<name>A0ABY9E8L9_9GAMM</name>
<dbReference type="Gene3D" id="2.30.150.10">
    <property type="entry name" value="DNA-directed RNA polymerase, beta subunit, external 1 domain"/>
    <property type="match status" value="1"/>
</dbReference>
<comment type="similarity">
    <text evidence="6 7">Belongs to the RNA polymerase beta chain family.</text>
</comment>
<dbReference type="HAMAP" id="MF_01321">
    <property type="entry name" value="RNApol_bact_RpoB"/>
    <property type="match status" value="1"/>
</dbReference>
<sequence>MAYSYTEKKRIRKDFGKLPKVMDVPFLLAIQLDSYRNFTQADKRPDDRLDIGLQAAFKSVFPIVSYSGNAALEYVSYTLGKPAFDVKECTLRGATYACPLRVRVRLIIYDKESANKSIKDIKEQEVYMGEIPLMTDNGTFVINGTERVIVSQLHRSPGVFFDHDKGKTHSSGKLLYAARVIPYRGSWLDFEFDPKDLVFVRIDRRRKLPATILLRALGFSSQEMLEMFFETSRFELLEDRVSLELIPSRLRGDVASFDIKDSKDKVVVEEGRRITPRHIRQLEKAGVKNLEAPLEYLLGRILAHDVIDESTGEIAVECNTEITDEVIAKLQGLKVKHCETLYTNDLDRGSFISDTLRADPSRTQLEALVEIYRMMRPGEPPTKESAESLFENLFFTDERYDLSAVGRMKFNRRLGREDETGPGTLSKEDIVEVLKTLIDIRNGQGMVDDIDHLGNRRVRSVGEMAENQFRVGLVRVERAVKERLSMAESEGLMPQDLINAKPVAAAVKEFFGSSQLSQFMDQNNPLSEVTHKRRVSALGPGGLTRERAGFEVRDVHSTHYGRVCPIETPEGPNIGLINSLATYARANHYGFLESAYRRVIDGRVTDEIEYLSAINEANYVIAQASAAVDGEGRFTDDLVSVRYQNEFTLKAPGEIQYMDVSAKQVVSVAAAMIPFLEHDDANRALMGSNMQRQAVPTLRAEKPLVGTGMERTVARDSGVCVVAKRGGVIERVDSSRVVVRVADAEVETGDAGVDIYNLTKYIRSNQNTCINQRPIVNTGDRVARGDILADGPSIDLGELALGQNMRIAFMPWNGYNFEDSILISERVVQEDRFTTIHIQELTCIARDTKLGSEEITADIPNVGESALNKLDESGIVYIGAEVGAGDILVGKVTPKGEAQLTPEEKLLRAIFGEKASDVKDTSLRAPSGTRGTVIDVQVFTRDGLQKDQRSIDIEKAQLDEVRKDLNEEYRIVEGATFERLQAALQDQRAAGGKGISKGQELTAEVLGALPREDWFKLRMEDESLNEQLEKAEAQLKERRKLLDEAFEDKKKKLESGDDLAPGVLKIVKVYLAIKRRIQPGDKMAGRHGNKGVISVIKPVEDMPYDENGEPVDIVLNPLGVPSRMNVGQVLEMHLGMAAKGLGVKIDRMIKEQQAVAKVRGFLDAVYNSTGGRREELQALSDEEVMAMAQNLRRGVPMATPVFDGADESEIKQLLRLADIPDSGQITLHDGRTGDAFERPVTVGYMYMLKLNHLVDDKMHARSTGSYSLVTQQPLGGKAQFGGQRFGEMEVWALEAYGAAYTLQEMLTVKSDDVEGRTKMYKNIVDSDHRMEPGMPESFNVLVKEIRSLGMNFELEHE</sequence>
<dbReference type="InterPro" id="IPR007120">
    <property type="entry name" value="DNA-dir_RNAP_su2_dom"/>
</dbReference>
<dbReference type="InterPro" id="IPR037033">
    <property type="entry name" value="DNA-dir_RNAP_su2_hyb_sf"/>
</dbReference>
<dbReference type="RefSeq" id="WP_301415184.1">
    <property type="nucleotide sequence ID" value="NZ_CP098023.1"/>
</dbReference>
<dbReference type="InterPro" id="IPR037034">
    <property type="entry name" value="RNA_pol_Rpb2_2_sf"/>
</dbReference>
<dbReference type="InterPro" id="IPR007645">
    <property type="entry name" value="RNA_pol_Rpb2_3"/>
</dbReference>
<evidence type="ECO:0000259" key="11">
    <source>
        <dbReference type="Pfam" id="PF04560"/>
    </source>
</evidence>
<dbReference type="InterPro" id="IPR007644">
    <property type="entry name" value="RNA_pol_bsu_protrusion"/>
</dbReference>
<feature type="domain" description="RNA polymerase Rpb2" evidence="14">
    <location>
        <begin position="518"/>
        <end position="585"/>
    </location>
</feature>
<keyword evidence="17" id="KW-1185">Reference proteome</keyword>
<comment type="function">
    <text evidence="6 8">DNA-dependent RNA polymerase catalyzes the transcription of DNA into RNA using the four ribonucleoside triphosphates as substrates.</text>
</comment>
<feature type="domain" description="RNA polymerase beta subunit protrusion" evidence="13">
    <location>
        <begin position="27"/>
        <end position="504"/>
    </location>
</feature>
<dbReference type="InterPro" id="IPR015712">
    <property type="entry name" value="DNA-dir_RNA_pol_su2"/>
</dbReference>
<dbReference type="PROSITE" id="PS01166">
    <property type="entry name" value="RNA_POL_BETA"/>
    <property type="match status" value="1"/>
</dbReference>
<keyword evidence="4 6" id="KW-0804">Transcription</keyword>
<dbReference type="NCBIfam" id="NF001616">
    <property type="entry name" value="PRK00405.1"/>
    <property type="match status" value="1"/>
</dbReference>
<comment type="catalytic activity">
    <reaction evidence="5 6 8">
        <text>RNA(n) + a ribonucleoside 5'-triphosphate = RNA(n+1) + diphosphate</text>
        <dbReference type="Rhea" id="RHEA:21248"/>
        <dbReference type="Rhea" id="RHEA-COMP:14527"/>
        <dbReference type="Rhea" id="RHEA-COMP:17342"/>
        <dbReference type="ChEBI" id="CHEBI:33019"/>
        <dbReference type="ChEBI" id="CHEBI:61557"/>
        <dbReference type="ChEBI" id="CHEBI:140395"/>
        <dbReference type="EC" id="2.7.7.6"/>
    </reaction>
</comment>
<organism evidence="16 17">
    <name type="scientific">Microbulbifer spongiae</name>
    <dbReference type="NCBI Taxonomy" id="2944933"/>
    <lineage>
        <taxon>Bacteria</taxon>
        <taxon>Pseudomonadati</taxon>
        <taxon>Pseudomonadota</taxon>
        <taxon>Gammaproteobacteria</taxon>
        <taxon>Cellvibrionales</taxon>
        <taxon>Microbulbiferaceae</taxon>
        <taxon>Microbulbifer</taxon>
    </lineage>
</organism>
<dbReference type="InterPro" id="IPR007642">
    <property type="entry name" value="RNA_pol_Rpb2_2"/>
</dbReference>
<dbReference type="Gene3D" id="2.40.50.100">
    <property type="match status" value="1"/>
</dbReference>
<evidence type="ECO:0000256" key="7">
    <source>
        <dbReference type="RuleBase" id="RU000434"/>
    </source>
</evidence>
<dbReference type="Proteomes" id="UP001321520">
    <property type="component" value="Chromosome"/>
</dbReference>
<dbReference type="PANTHER" id="PTHR20856">
    <property type="entry name" value="DNA-DIRECTED RNA POLYMERASE I SUBUNIT 2"/>
    <property type="match status" value="1"/>
</dbReference>
<feature type="domain" description="RNA polymerase Rpb2" evidence="11">
    <location>
        <begin position="1281"/>
        <end position="1355"/>
    </location>
</feature>
<keyword evidence="3 6" id="KW-0548">Nucleotidyltransferase</keyword>
<evidence type="ECO:0000259" key="15">
    <source>
        <dbReference type="Pfam" id="PF10385"/>
    </source>
</evidence>
<dbReference type="Pfam" id="PF04563">
    <property type="entry name" value="RNA_pol_Rpb2_1"/>
    <property type="match status" value="1"/>
</dbReference>
<dbReference type="Gene3D" id="2.40.50.150">
    <property type="match status" value="1"/>
</dbReference>
<dbReference type="Pfam" id="PF10385">
    <property type="entry name" value="RNA_pol_Rpb2_45"/>
    <property type="match status" value="1"/>
</dbReference>
<keyword evidence="9" id="KW-0175">Coiled coil</keyword>
<dbReference type="Gene3D" id="3.90.1800.10">
    <property type="entry name" value="RNA polymerase alpha subunit dimerisation domain"/>
    <property type="match status" value="1"/>
</dbReference>
<feature type="domain" description="RNA polymerase Rpb2" evidence="12">
    <location>
        <begin position="354"/>
        <end position="459"/>
    </location>
</feature>
<evidence type="ECO:0000259" key="13">
    <source>
        <dbReference type="Pfam" id="PF04563"/>
    </source>
</evidence>